<evidence type="ECO:0000256" key="2">
    <source>
        <dbReference type="ARBA" id="ARBA00007050"/>
    </source>
</evidence>
<dbReference type="GO" id="GO:0051315">
    <property type="term" value="P:attachment of mitotic spindle microtubules to kinetochore"/>
    <property type="evidence" value="ECO:0007669"/>
    <property type="project" value="UniProtKB-UniRule"/>
</dbReference>
<dbReference type="InterPro" id="IPR005550">
    <property type="entry name" value="Kinetochore_Ndc80"/>
</dbReference>
<dbReference type="OrthoDB" id="7459479at2759"/>
<dbReference type="RefSeq" id="XP_029765115.1">
    <property type="nucleotide sequence ID" value="XM_029904763.1"/>
</dbReference>
<keyword evidence="16" id="KW-1185">Reference proteome</keyword>
<evidence type="ECO:0000256" key="9">
    <source>
        <dbReference type="ARBA" id="ARBA00023306"/>
    </source>
</evidence>
<keyword evidence="7 12" id="KW-0175">Coiled coil</keyword>
<dbReference type="EMBL" id="KL584975">
    <property type="protein sequence ID" value="KEQ88928.1"/>
    <property type="molecule type" value="Genomic_DNA"/>
</dbReference>
<comment type="subunit">
    <text evidence="11">Component of the NDC80 complex.</text>
</comment>
<name>A0A074XTK1_AURPU</name>
<keyword evidence="8 11" id="KW-0539">Nucleus</keyword>
<feature type="region of interest" description="Disordered" evidence="13">
    <location>
        <begin position="1"/>
        <end position="168"/>
    </location>
</feature>
<dbReference type="GO" id="GO:0031262">
    <property type="term" value="C:Ndc80 complex"/>
    <property type="evidence" value="ECO:0007669"/>
    <property type="project" value="UniProtKB-UniRule"/>
</dbReference>
<dbReference type="STRING" id="1043002.A0A074XTK1"/>
<evidence type="ECO:0000256" key="5">
    <source>
        <dbReference type="ARBA" id="ARBA00022776"/>
    </source>
</evidence>
<evidence type="ECO:0000256" key="6">
    <source>
        <dbReference type="ARBA" id="ARBA00022838"/>
    </source>
</evidence>
<keyword evidence="3 11" id="KW-0158">Chromosome</keyword>
<feature type="domain" description="Kinetochore protein Ndc80 CH" evidence="14">
    <location>
        <begin position="124"/>
        <end position="280"/>
    </location>
</feature>
<dbReference type="InterPro" id="IPR055260">
    <property type="entry name" value="Ndc80_CH"/>
</dbReference>
<feature type="coiled-coil region" evidence="12">
    <location>
        <begin position="341"/>
        <end position="504"/>
    </location>
</feature>
<reference evidence="15 16" key="1">
    <citation type="journal article" date="2014" name="BMC Genomics">
        <title>Genome sequencing of four Aureobasidium pullulans varieties: biotechnological potential, stress tolerance, and description of new species.</title>
        <authorList>
            <person name="Gostin Ar C."/>
            <person name="Ohm R.A."/>
            <person name="Kogej T."/>
            <person name="Sonjak S."/>
            <person name="Turk M."/>
            <person name="Zajc J."/>
            <person name="Zalar P."/>
            <person name="Grube M."/>
            <person name="Sun H."/>
            <person name="Han J."/>
            <person name="Sharma A."/>
            <person name="Chiniquy J."/>
            <person name="Ngan C.Y."/>
            <person name="Lipzen A."/>
            <person name="Barry K."/>
            <person name="Grigoriev I.V."/>
            <person name="Gunde-Cimerman N."/>
        </authorList>
    </citation>
    <scope>NUCLEOTIDE SEQUENCE [LARGE SCALE GENOMIC DNA]</scope>
    <source>
        <strain evidence="15 16">EXF-150</strain>
    </source>
</reference>
<keyword evidence="9 11" id="KW-0131">Cell cycle</keyword>
<evidence type="ECO:0000256" key="3">
    <source>
        <dbReference type="ARBA" id="ARBA00022454"/>
    </source>
</evidence>
<evidence type="ECO:0000256" key="4">
    <source>
        <dbReference type="ARBA" id="ARBA00022618"/>
    </source>
</evidence>
<dbReference type="InterPro" id="IPR038273">
    <property type="entry name" value="Ndc80_sf"/>
</dbReference>
<proteinExistence type="inferred from homology"/>
<sequence length="760" mass="86634">MSQDQGIFSVRRPRETLGPINHNSSAIPLPASAMKRQSSFGLGQMQPASHARSTSGSRMSLAPGFPRQPDFQRASSGNNLADLGLSTVKRPSTQNMFNSTGGRKSYAPVSSTPAPALQLGDSSQRRSSVYSARPSAAFGGPMGGHQSFFATAPPANQPPQDPRRLRDPNTRHTMGTELMEFLTQRNFEMEMKHTLTHKTMTSPTQKDFNMMFQFLYHCIDPAYRFQKNIDQEVPPLLKQLRYPYERNITKSQLAAVGGNNWFTFLGMLHWMMQLAKMMEHFSVGTYDEACVESGHDVSADRITFEFLSDAYRTWLSVDDDDEEDDEEAIQRLIQPHVEAMASKFEASNQQNLEQVKALEEESKQLQEQIDELGKTAPRLAKLDEQNKILEEDRVKFENYNNSIDKKVEKYEDRLRMLESEMQRLDQELADAEQERNSLQEMVDRQGITVSDIDRMTAERKRLQTGVESTNLRLEETRDAVAKKEAEAAQRLEELESVVSKYNRMAYEIGVIPPDAPNAHGQEYELILSTSEGPAFGSSQMGEQPQDADRLLAETGTGYQPHHLLNLDVRGSLKSNMINLRKEISERRNNALEADMNNHDLLDKIKEAIEDKRAEAETLEHRIRAAEDEFEKTKEITNSQKMASDAQIEKMEKELARMRAGLTESVQLMEQREMNTNLEYEQLTVASSALREELHTELERMLNDIIKFKVHIQGSLEGYEEFVAQEVERECEEQEREEMGADDEKYGEDVEAKVEEMDLDE</sequence>
<evidence type="ECO:0000256" key="8">
    <source>
        <dbReference type="ARBA" id="ARBA00023242"/>
    </source>
</evidence>
<evidence type="ECO:0000256" key="7">
    <source>
        <dbReference type="ARBA" id="ARBA00023054"/>
    </source>
</evidence>
<evidence type="ECO:0000256" key="12">
    <source>
        <dbReference type="SAM" id="Coils"/>
    </source>
</evidence>
<evidence type="ECO:0000256" key="1">
    <source>
        <dbReference type="ARBA" id="ARBA00002772"/>
    </source>
</evidence>
<keyword evidence="4 11" id="KW-0132">Cell division</keyword>
<evidence type="ECO:0000259" key="14">
    <source>
        <dbReference type="Pfam" id="PF03801"/>
    </source>
</evidence>
<dbReference type="Pfam" id="PF03801">
    <property type="entry name" value="Ndc80_HEC"/>
    <property type="match status" value="1"/>
</dbReference>
<dbReference type="PANTHER" id="PTHR10643:SF2">
    <property type="entry name" value="KINETOCHORE PROTEIN NDC80 HOMOLOG"/>
    <property type="match status" value="1"/>
</dbReference>
<dbReference type="AlphaFoldDB" id="A0A074XTK1"/>
<evidence type="ECO:0000256" key="11">
    <source>
        <dbReference type="RuleBase" id="RU368072"/>
    </source>
</evidence>
<dbReference type="GO" id="GO:0005634">
    <property type="term" value="C:nucleus"/>
    <property type="evidence" value="ECO:0007669"/>
    <property type="project" value="UniProtKB-SubCell"/>
</dbReference>
<comment type="similarity">
    <text evidence="2 11">Belongs to the NDC80/HEC1 family.</text>
</comment>
<comment type="function">
    <text evidence="1 11">Acts as a component of the essential kinetochore-associated NDC80 complex, which is required for chromosome segregation and spindle checkpoint activity.</text>
</comment>
<feature type="compositionally biased region" description="Polar residues" evidence="13">
    <location>
        <begin position="89"/>
        <end position="113"/>
    </location>
</feature>
<accession>A0A074XTK1</accession>
<evidence type="ECO:0000313" key="15">
    <source>
        <dbReference type="EMBL" id="KEQ88928.1"/>
    </source>
</evidence>
<dbReference type="FunFam" id="1.10.418.30:FF:000001">
    <property type="entry name" value="Probable kinetochore protein ndc80"/>
    <property type="match status" value="1"/>
</dbReference>
<dbReference type="PANTHER" id="PTHR10643">
    <property type="entry name" value="KINETOCHORE PROTEIN NDC80"/>
    <property type="match status" value="1"/>
</dbReference>
<dbReference type="GeneID" id="40747069"/>
<evidence type="ECO:0000313" key="16">
    <source>
        <dbReference type="Proteomes" id="UP000030706"/>
    </source>
</evidence>
<gene>
    <name evidence="15" type="ORF">M438DRAFT_342468</name>
</gene>
<evidence type="ECO:0000256" key="10">
    <source>
        <dbReference type="ARBA" id="ARBA00023328"/>
    </source>
</evidence>
<feature type="compositionally biased region" description="Basic and acidic residues" evidence="13">
    <location>
        <begin position="736"/>
        <end position="760"/>
    </location>
</feature>
<feature type="compositionally biased region" description="Polar residues" evidence="13">
    <location>
        <begin position="120"/>
        <end position="130"/>
    </location>
</feature>
<feature type="region of interest" description="Disordered" evidence="13">
    <location>
        <begin position="729"/>
        <end position="760"/>
    </location>
</feature>
<dbReference type="HOGENOM" id="CLU_012583_0_0_1"/>
<comment type="subcellular location">
    <subcellularLocation>
        <location evidence="11">Chromosome</location>
        <location evidence="11">Centromere</location>
        <location evidence="11">Kinetochore</location>
    </subcellularLocation>
    <subcellularLocation>
        <location evidence="11">Nucleus</location>
    </subcellularLocation>
</comment>
<keyword evidence="10 11" id="KW-0137">Centromere</keyword>
<keyword evidence="5 11" id="KW-0498">Mitosis</keyword>
<dbReference type="Proteomes" id="UP000030706">
    <property type="component" value="Unassembled WGS sequence"/>
</dbReference>
<dbReference type="Gene3D" id="1.10.418.30">
    <property type="entry name" value="Ncd80 complex, Ncd80 subunit"/>
    <property type="match status" value="1"/>
</dbReference>
<keyword evidence="6 11" id="KW-0995">Kinetochore</keyword>
<organism evidence="15 16">
    <name type="scientific">Aureobasidium pullulans EXF-150</name>
    <dbReference type="NCBI Taxonomy" id="1043002"/>
    <lineage>
        <taxon>Eukaryota</taxon>
        <taxon>Fungi</taxon>
        <taxon>Dikarya</taxon>
        <taxon>Ascomycota</taxon>
        <taxon>Pezizomycotina</taxon>
        <taxon>Dothideomycetes</taxon>
        <taxon>Dothideomycetidae</taxon>
        <taxon>Dothideales</taxon>
        <taxon>Saccotheciaceae</taxon>
        <taxon>Aureobasidium</taxon>
    </lineage>
</organism>
<evidence type="ECO:0000256" key="13">
    <source>
        <dbReference type="SAM" id="MobiDB-lite"/>
    </source>
</evidence>
<feature type="coiled-coil region" evidence="12">
    <location>
        <begin position="601"/>
        <end position="635"/>
    </location>
</feature>
<dbReference type="GO" id="GO:0051301">
    <property type="term" value="P:cell division"/>
    <property type="evidence" value="ECO:0007669"/>
    <property type="project" value="UniProtKB-UniRule"/>
</dbReference>
<protein>
    <recommendedName>
        <fullName evidence="11">Kinetochore protein NDC80</fullName>
    </recommendedName>
</protein>